<evidence type="ECO:0000259" key="8">
    <source>
        <dbReference type="Pfam" id="PF08439"/>
    </source>
</evidence>
<dbReference type="OrthoDB" id="9769691at2"/>
<feature type="domain" description="Peptidase M3A/M3B catalytic" evidence="7">
    <location>
        <begin position="193"/>
        <end position="573"/>
    </location>
</feature>
<keyword evidence="3 6" id="KW-0378">Hydrolase</keyword>
<dbReference type="Gene3D" id="1.10.1370.20">
    <property type="entry name" value="Oligoendopeptidase f, C-terminal domain"/>
    <property type="match status" value="1"/>
</dbReference>
<dbReference type="PANTHER" id="PTHR34217">
    <property type="entry name" value="METAL-DEPENDENT CARBOXYPEPTIDASE"/>
    <property type="match status" value="1"/>
</dbReference>
<evidence type="ECO:0000259" key="7">
    <source>
        <dbReference type="Pfam" id="PF01432"/>
    </source>
</evidence>
<organism evidence="9 10">
    <name type="scientific">Caloramator quimbayensis</name>
    <dbReference type="NCBI Taxonomy" id="1147123"/>
    <lineage>
        <taxon>Bacteria</taxon>
        <taxon>Bacillati</taxon>
        <taxon>Bacillota</taxon>
        <taxon>Clostridia</taxon>
        <taxon>Eubacteriales</taxon>
        <taxon>Clostridiaceae</taxon>
        <taxon>Caloramator</taxon>
    </lineage>
</organism>
<name>A0A1T4WGC6_9CLOT</name>
<dbReference type="GO" id="GO:0006508">
    <property type="term" value="P:proteolysis"/>
    <property type="evidence" value="ECO:0007669"/>
    <property type="project" value="UniProtKB-KW"/>
</dbReference>
<dbReference type="PANTHER" id="PTHR34217:SF1">
    <property type="entry name" value="CARBOXYPEPTIDASE 1"/>
    <property type="match status" value="1"/>
</dbReference>
<sequence length="587" mass="67589">MNMRWSLDDLYTSYDSKEFLDDLKLCDEKINEFINFAENLDNKDTAEAIKKYIEMSKEFGHLYSRLTSYVSLILSVDVNDTKALNYLEKLEDKITSLTKPQVEFQRWLKGLENLDEIISKSNLLKEHEFFIKEVKEKSNYLLDTKEEVIISKMKTTGSMAWAKLQENLISNHTVEITIDGAEKSLPLPVVRNMAYEKDASLRKNAYEAELKSYEKIAKSSAACLNGIKGEVITLCKLRGYKSPLDKTLEDSRLDRDTLFAMLEAMKESLPYFRKYLKKKAEILGHKNGLPFYDLFAPVGNADMKFTYDEAREFIVENFKSFSPKLSKFIDNAFENRWIDAEPRKGKQSGAFCANLHCIGQSRIMANFTGSFNDMSTLAHELGHAFHGSCLADESYLNSEYPMPLAETASIFNETIVTNAALEKATKDEALSILENGLQGSTQVIVDILSRYIFETELFRRREESSLSVEELKEIMLDAQRQTYGDGLDENYLHPYMWVCKPHYYYADCNFYNFPYAFGELFAKGLYAEYVKRGSSFFDDYENLLKVTGKMKVRDVALIMGIDIHSVDFWRSSLNVIKKDIEKFISLV</sequence>
<evidence type="ECO:0000313" key="9">
    <source>
        <dbReference type="EMBL" id="SKA76352.1"/>
    </source>
</evidence>
<keyword evidence="5 6" id="KW-0482">Metalloprotease</keyword>
<evidence type="ECO:0000256" key="2">
    <source>
        <dbReference type="ARBA" id="ARBA00022723"/>
    </source>
</evidence>
<keyword evidence="10" id="KW-1185">Reference proteome</keyword>
<dbReference type="GO" id="GO:0046872">
    <property type="term" value="F:metal ion binding"/>
    <property type="evidence" value="ECO:0007669"/>
    <property type="project" value="UniProtKB-UniRule"/>
</dbReference>
<evidence type="ECO:0000256" key="5">
    <source>
        <dbReference type="ARBA" id="ARBA00023049"/>
    </source>
</evidence>
<keyword evidence="1 6" id="KW-0645">Protease</keyword>
<dbReference type="InterPro" id="IPR034006">
    <property type="entry name" value="M3B_PepF_2"/>
</dbReference>
<dbReference type="NCBIfam" id="TIGR02290">
    <property type="entry name" value="M3_fam_3"/>
    <property type="match status" value="1"/>
</dbReference>
<dbReference type="InterPro" id="IPR042088">
    <property type="entry name" value="OligoPept_F_C"/>
</dbReference>
<proteinExistence type="inferred from homology"/>
<keyword evidence="2 6" id="KW-0479">Metal-binding</keyword>
<feature type="domain" description="Oligopeptidase F N-terminal" evidence="8">
    <location>
        <begin position="112"/>
        <end position="169"/>
    </location>
</feature>
<dbReference type="InterPro" id="IPR011977">
    <property type="entry name" value="Pept_M3B_clade3"/>
</dbReference>
<dbReference type="EMBL" id="FUYH01000001">
    <property type="protein sequence ID" value="SKA76352.1"/>
    <property type="molecule type" value="Genomic_DNA"/>
</dbReference>
<evidence type="ECO:0000256" key="1">
    <source>
        <dbReference type="ARBA" id="ARBA00022670"/>
    </source>
</evidence>
<dbReference type="RefSeq" id="WP_078695214.1">
    <property type="nucleotide sequence ID" value="NZ_FUYH01000001.1"/>
</dbReference>
<comment type="similarity">
    <text evidence="6">Belongs to the peptidase M3 family.</text>
</comment>
<dbReference type="SUPFAM" id="SSF55486">
    <property type="entry name" value="Metalloproteases ('zincins'), catalytic domain"/>
    <property type="match status" value="1"/>
</dbReference>
<evidence type="ECO:0000256" key="6">
    <source>
        <dbReference type="RuleBase" id="RU003435"/>
    </source>
</evidence>
<accession>A0A1T4WGC6</accession>
<protein>
    <submittedName>
        <fullName evidence="9">Oligoendopeptidase, pepF/M3 family</fullName>
    </submittedName>
</protein>
<dbReference type="Gene3D" id="1.20.140.70">
    <property type="entry name" value="Oligopeptidase f, N-terminal domain"/>
    <property type="match status" value="1"/>
</dbReference>
<dbReference type="AlphaFoldDB" id="A0A1T4WGC6"/>
<dbReference type="CDD" id="cd09607">
    <property type="entry name" value="M3B_PepF"/>
    <property type="match status" value="1"/>
</dbReference>
<dbReference type="GO" id="GO:0004181">
    <property type="term" value="F:metallocarboxypeptidase activity"/>
    <property type="evidence" value="ECO:0007669"/>
    <property type="project" value="InterPro"/>
</dbReference>
<evidence type="ECO:0000256" key="4">
    <source>
        <dbReference type="ARBA" id="ARBA00022833"/>
    </source>
</evidence>
<keyword evidence="4 6" id="KW-0862">Zinc</keyword>
<dbReference type="Pfam" id="PF01432">
    <property type="entry name" value="Peptidase_M3"/>
    <property type="match status" value="1"/>
</dbReference>
<dbReference type="InterPro" id="IPR001567">
    <property type="entry name" value="Pept_M3A_M3B_dom"/>
</dbReference>
<dbReference type="GO" id="GO:0004222">
    <property type="term" value="F:metalloendopeptidase activity"/>
    <property type="evidence" value="ECO:0007669"/>
    <property type="project" value="InterPro"/>
</dbReference>
<reference evidence="10" key="1">
    <citation type="submission" date="2017-02" db="EMBL/GenBank/DDBJ databases">
        <authorList>
            <person name="Varghese N."/>
            <person name="Submissions S."/>
        </authorList>
    </citation>
    <scope>NUCLEOTIDE SEQUENCE [LARGE SCALE GENOMIC DNA]</scope>
    <source>
        <strain evidence="10">USBA 833</strain>
    </source>
</reference>
<dbReference type="InterPro" id="IPR001333">
    <property type="entry name" value="Peptidase_M32_Taq"/>
</dbReference>
<dbReference type="Pfam" id="PF08439">
    <property type="entry name" value="Peptidase_M3_N"/>
    <property type="match status" value="1"/>
</dbReference>
<dbReference type="Proteomes" id="UP000190105">
    <property type="component" value="Unassembled WGS sequence"/>
</dbReference>
<gene>
    <name evidence="9" type="ORF">SAMN05443428_101180</name>
</gene>
<evidence type="ECO:0000313" key="10">
    <source>
        <dbReference type="Proteomes" id="UP000190105"/>
    </source>
</evidence>
<comment type="cofactor">
    <cofactor evidence="6">
        <name>Zn(2+)</name>
        <dbReference type="ChEBI" id="CHEBI:29105"/>
    </cofactor>
    <text evidence="6">Binds 1 zinc ion.</text>
</comment>
<evidence type="ECO:0000256" key="3">
    <source>
        <dbReference type="ARBA" id="ARBA00022801"/>
    </source>
</evidence>
<dbReference type="InterPro" id="IPR013647">
    <property type="entry name" value="OligopepF_N_dom"/>
</dbReference>
<dbReference type="STRING" id="1147123.SAMN05443428_101180"/>